<reference evidence="3 4" key="1">
    <citation type="submission" date="2015-09" db="EMBL/GenBank/DDBJ databases">
        <title>Genome sequence of the marine flavobacterium Croceitalea dokdonensis DOKDO 023 that contains proton- and sodium-pumping rhodopsins.</title>
        <authorList>
            <person name="Kwon S.-K."/>
            <person name="Lee H.K."/>
            <person name="Kwak M.-J."/>
            <person name="Kim J.F."/>
        </authorList>
    </citation>
    <scope>NUCLEOTIDE SEQUENCE [LARGE SCALE GENOMIC DNA]</scope>
    <source>
        <strain evidence="3 4">DOKDO 023</strain>
    </source>
</reference>
<gene>
    <name evidence="3" type="ORF">I595_149</name>
</gene>
<dbReference type="CDD" id="cd02947">
    <property type="entry name" value="TRX_family"/>
    <property type="match status" value="1"/>
</dbReference>
<sequence length="151" mass="17500">MKILLVLLTFVWIIPLQNSTQQPAETVDWETDYESVLKSAKKEKKNVLVYFTGSDWCPPCKMLKKDLFDSAEFEEISKEYVLLYVDIPRNKDLLSSRQLEHNKKLVSKYNKKGVFPLLVALSKNGVVLDDYSGYSMNGEIGYHLEFLQKNK</sequence>
<dbReference type="PATRIC" id="fig|1300341.3.peg.148"/>
<evidence type="ECO:0000313" key="4">
    <source>
        <dbReference type="Proteomes" id="UP000050280"/>
    </source>
</evidence>
<dbReference type="SUPFAM" id="SSF52833">
    <property type="entry name" value="Thioredoxin-like"/>
    <property type="match status" value="1"/>
</dbReference>
<dbReference type="InterPro" id="IPR036249">
    <property type="entry name" value="Thioredoxin-like_sf"/>
</dbReference>
<dbReference type="Gene3D" id="3.40.30.10">
    <property type="entry name" value="Glutaredoxin"/>
    <property type="match status" value="1"/>
</dbReference>
<organism evidence="3 4">
    <name type="scientific">Croceitalea dokdonensis DOKDO 023</name>
    <dbReference type="NCBI Taxonomy" id="1300341"/>
    <lineage>
        <taxon>Bacteria</taxon>
        <taxon>Pseudomonadati</taxon>
        <taxon>Bacteroidota</taxon>
        <taxon>Flavobacteriia</taxon>
        <taxon>Flavobacteriales</taxon>
        <taxon>Flavobacteriaceae</taxon>
        <taxon>Croceitalea</taxon>
    </lineage>
</organism>
<dbReference type="PANTHER" id="PTHR15337">
    <property type="entry name" value="ANTERIOR GRADIENT PROTEIN-RELATED"/>
    <property type="match status" value="1"/>
</dbReference>
<dbReference type="PROSITE" id="PS51352">
    <property type="entry name" value="THIOREDOXIN_2"/>
    <property type="match status" value="1"/>
</dbReference>
<dbReference type="RefSeq" id="WP_054557465.1">
    <property type="nucleotide sequence ID" value="NZ_LDJX01000001.1"/>
</dbReference>
<name>A0A0P7B1Y9_9FLAO</name>
<dbReference type="EMBL" id="LDJX01000001">
    <property type="protein sequence ID" value="KPM33246.1"/>
    <property type="molecule type" value="Genomic_DNA"/>
</dbReference>
<dbReference type="OrthoDB" id="981626at2"/>
<dbReference type="AlphaFoldDB" id="A0A0P7B1Y9"/>
<evidence type="ECO:0000259" key="2">
    <source>
        <dbReference type="PROSITE" id="PS51352"/>
    </source>
</evidence>
<dbReference type="InterPro" id="IPR013766">
    <property type="entry name" value="Thioredoxin_domain"/>
</dbReference>
<protein>
    <submittedName>
        <fullName evidence="3">Disulfide isomerase</fullName>
    </submittedName>
</protein>
<dbReference type="GO" id="GO:0016853">
    <property type="term" value="F:isomerase activity"/>
    <property type="evidence" value="ECO:0007669"/>
    <property type="project" value="UniProtKB-KW"/>
</dbReference>
<evidence type="ECO:0000313" key="3">
    <source>
        <dbReference type="EMBL" id="KPM33246.1"/>
    </source>
</evidence>
<keyword evidence="4" id="KW-1185">Reference proteome</keyword>
<dbReference type="PANTHER" id="PTHR15337:SF11">
    <property type="entry name" value="THIOREDOXIN DOMAIN-CONTAINING PROTEIN"/>
    <property type="match status" value="1"/>
</dbReference>
<accession>A0A0P7B1Y9</accession>
<dbReference type="STRING" id="1300341.I595_149"/>
<keyword evidence="1" id="KW-0732">Signal</keyword>
<keyword evidence="3" id="KW-0413">Isomerase</keyword>
<comment type="caution">
    <text evidence="3">The sequence shown here is derived from an EMBL/GenBank/DDBJ whole genome shotgun (WGS) entry which is preliminary data.</text>
</comment>
<proteinExistence type="predicted"/>
<feature type="domain" description="Thioredoxin" evidence="2">
    <location>
        <begin position="16"/>
        <end position="151"/>
    </location>
</feature>
<evidence type="ECO:0000256" key="1">
    <source>
        <dbReference type="ARBA" id="ARBA00022729"/>
    </source>
</evidence>
<dbReference type="InterPro" id="IPR051099">
    <property type="entry name" value="AGR/TXD"/>
</dbReference>
<dbReference type="Proteomes" id="UP000050280">
    <property type="component" value="Unassembled WGS sequence"/>
</dbReference>
<dbReference type="Pfam" id="PF13899">
    <property type="entry name" value="Thioredoxin_7"/>
    <property type="match status" value="1"/>
</dbReference>